<dbReference type="AlphaFoldDB" id="A0A1I7GEX4"/>
<dbReference type="InterPro" id="IPR011990">
    <property type="entry name" value="TPR-like_helical_dom_sf"/>
</dbReference>
<dbReference type="InterPro" id="IPR036869">
    <property type="entry name" value="J_dom_sf"/>
</dbReference>
<dbReference type="RefSeq" id="WP_090163046.1">
    <property type="nucleotide sequence ID" value="NZ_CACVNK010000011.1"/>
</dbReference>
<dbReference type="Gene3D" id="1.10.287.110">
    <property type="entry name" value="DnaJ domain"/>
    <property type="match status" value="1"/>
</dbReference>
<evidence type="ECO:0000313" key="4">
    <source>
        <dbReference type="Proteomes" id="UP000198817"/>
    </source>
</evidence>
<dbReference type="Gene3D" id="1.25.40.10">
    <property type="entry name" value="Tetratricopeptide repeat domain"/>
    <property type="match status" value="1"/>
</dbReference>
<dbReference type="EMBL" id="FPBT01000006">
    <property type="protein sequence ID" value="SFU47037.1"/>
    <property type="molecule type" value="Genomic_DNA"/>
</dbReference>
<dbReference type="SUPFAM" id="SSF46565">
    <property type="entry name" value="Chaperone J-domain"/>
    <property type="match status" value="1"/>
</dbReference>
<reference evidence="3 4" key="1">
    <citation type="submission" date="2016-10" db="EMBL/GenBank/DDBJ databases">
        <authorList>
            <person name="de Groot N.N."/>
        </authorList>
    </citation>
    <scope>NUCLEOTIDE SEQUENCE [LARGE SCALE GENOMIC DNA]</scope>
    <source>
        <strain evidence="3 4">KHGC13</strain>
    </source>
</reference>
<evidence type="ECO:0000259" key="2">
    <source>
        <dbReference type="PROSITE" id="PS50076"/>
    </source>
</evidence>
<dbReference type="OrthoDB" id="9779889at2"/>
<sequence length="220" mass="23540">MTSKDPYEVLGVSRSASKDEIRRAYMELVKKYHPDKYQGNPLADLAQEKLQEVNEAYDLLMKSSGAGNGASPYGAQPFSGGYAGGSAYGSGQAGYGSGNYGSYSSSSPVYNQIRSCINRGDIGAAERLLQSIPERSQEAEWLFLRGVISYSKGLIAEGISNVQKAMEQDPSNAEYRAAYNQMQNAGNMYRGYSGAQGYSSMGDAAATGLLCSTIPLCLCC</sequence>
<evidence type="ECO:0000256" key="1">
    <source>
        <dbReference type="ARBA" id="ARBA00022705"/>
    </source>
</evidence>
<keyword evidence="4" id="KW-1185">Reference proteome</keyword>
<keyword evidence="1" id="KW-0235">DNA replication</keyword>
<dbReference type="GO" id="GO:0006260">
    <property type="term" value="P:DNA replication"/>
    <property type="evidence" value="ECO:0007669"/>
    <property type="project" value="UniProtKB-KW"/>
</dbReference>
<protein>
    <submittedName>
        <fullName evidence="3">DnaJ domain-containing protein</fullName>
    </submittedName>
</protein>
<dbReference type="PRINTS" id="PR00625">
    <property type="entry name" value="JDOMAIN"/>
</dbReference>
<dbReference type="SMART" id="SM00271">
    <property type="entry name" value="DnaJ"/>
    <property type="match status" value="1"/>
</dbReference>
<organism evidence="3 4">
    <name type="scientific">Eubacterium pyruvativorans</name>
    <dbReference type="NCBI Taxonomy" id="155865"/>
    <lineage>
        <taxon>Bacteria</taxon>
        <taxon>Bacillati</taxon>
        <taxon>Bacillota</taxon>
        <taxon>Clostridia</taxon>
        <taxon>Eubacteriales</taxon>
        <taxon>Eubacteriaceae</taxon>
        <taxon>Eubacterium</taxon>
    </lineage>
</organism>
<accession>A0A1I7GEX4</accession>
<gene>
    <name evidence="3" type="ORF">SAMN05216508_10666</name>
</gene>
<dbReference type="Proteomes" id="UP000198817">
    <property type="component" value="Unassembled WGS sequence"/>
</dbReference>
<name>A0A1I7GEX4_9FIRM</name>
<dbReference type="STRING" id="155865.SAMN05216515_10766"/>
<dbReference type="GeneID" id="78354400"/>
<dbReference type="Pfam" id="PF00226">
    <property type="entry name" value="DnaJ"/>
    <property type="match status" value="1"/>
</dbReference>
<dbReference type="CDD" id="cd06257">
    <property type="entry name" value="DnaJ"/>
    <property type="match status" value="1"/>
</dbReference>
<dbReference type="InterPro" id="IPR001623">
    <property type="entry name" value="DnaJ_domain"/>
</dbReference>
<dbReference type="PROSITE" id="PS50076">
    <property type="entry name" value="DNAJ_2"/>
    <property type="match status" value="1"/>
</dbReference>
<evidence type="ECO:0000313" key="3">
    <source>
        <dbReference type="EMBL" id="SFU47037.1"/>
    </source>
</evidence>
<feature type="domain" description="J" evidence="2">
    <location>
        <begin position="5"/>
        <end position="65"/>
    </location>
</feature>
<dbReference type="PANTHER" id="PTHR24074">
    <property type="entry name" value="CO-CHAPERONE PROTEIN DJLA"/>
    <property type="match status" value="1"/>
</dbReference>
<dbReference type="InterPro" id="IPR050817">
    <property type="entry name" value="DjlA_DnaK_co-chaperone"/>
</dbReference>
<proteinExistence type="predicted"/>